<dbReference type="Proteomes" id="UP000320176">
    <property type="component" value="Unassembled WGS sequence"/>
</dbReference>
<sequence length="249" mass="27626">MLKKLILRFIVTCCVLTALLVAGIICTCVLATSVPGPYAQALETKDDAQHRRQLETKLVRLVAGGLTPEQRLQLRHEPTMQERFNVQEWSAMMDGLDSQQNPNSQSISQEEINAWIAAEMPLPRGSGLRDPRILFRNGCVVLAARLDAETFSVVLTAELSPQVTPEKLILEITSLRVGHVPLPVDKLAKLLASHQPRANKGITMDLNASPPRIYMDWESSRNGHIRVTDAVIHDGEIEITVAAKQMQKL</sequence>
<dbReference type="RefSeq" id="WP_146521210.1">
    <property type="nucleotide sequence ID" value="NZ_CP151726.1"/>
</dbReference>
<reference evidence="1 2" key="1">
    <citation type="submission" date="2019-02" db="EMBL/GenBank/DDBJ databases">
        <title>Deep-cultivation of Planctomycetes and their phenomic and genomic characterization uncovers novel biology.</title>
        <authorList>
            <person name="Wiegand S."/>
            <person name="Jogler M."/>
            <person name="Boedeker C."/>
            <person name="Pinto D."/>
            <person name="Vollmers J."/>
            <person name="Rivas-Marin E."/>
            <person name="Kohn T."/>
            <person name="Peeters S.H."/>
            <person name="Heuer A."/>
            <person name="Rast P."/>
            <person name="Oberbeckmann S."/>
            <person name="Bunk B."/>
            <person name="Jeske O."/>
            <person name="Meyerdierks A."/>
            <person name="Storesund J.E."/>
            <person name="Kallscheuer N."/>
            <person name="Luecker S."/>
            <person name="Lage O.M."/>
            <person name="Pohl T."/>
            <person name="Merkel B.J."/>
            <person name="Hornburger P."/>
            <person name="Mueller R.-W."/>
            <person name="Bruemmer F."/>
            <person name="Labrenz M."/>
            <person name="Spormann A.M."/>
            <person name="Op Den Camp H."/>
            <person name="Overmann J."/>
            <person name="Amann R."/>
            <person name="Jetten M.S.M."/>
            <person name="Mascher T."/>
            <person name="Medema M.H."/>
            <person name="Devos D.P."/>
            <person name="Kaster A.-K."/>
            <person name="Ovreas L."/>
            <person name="Rohde M."/>
            <person name="Galperin M.Y."/>
            <person name="Jogler C."/>
        </authorList>
    </citation>
    <scope>NUCLEOTIDE SEQUENCE [LARGE SCALE GENOMIC DNA]</scope>
    <source>
        <strain evidence="1 2">Pla52n</strain>
    </source>
</reference>
<keyword evidence="2" id="KW-1185">Reference proteome</keyword>
<proteinExistence type="predicted"/>
<dbReference type="EMBL" id="SJPN01000004">
    <property type="protein sequence ID" value="TWU02990.1"/>
    <property type="molecule type" value="Genomic_DNA"/>
</dbReference>
<organism evidence="1 2">
    <name type="scientific">Stieleria varia</name>
    <dbReference type="NCBI Taxonomy" id="2528005"/>
    <lineage>
        <taxon>Bacteria</taxon>
        <taxon>Pseudomonadati</taxon>
        <taxon>Planctomycetota</taxon>
        <taxon>Planctomycetia</taxon>
        <taxon>Pirellulales</taxon>
        <taxon>Pirellulaceae</taxon>
        <taxon>Stieleria</taxon>
    </lineage>
</organism>
<evidence type="ECO:0000313" key="1">
    <source>
        <dbReference type="EMBL" id="TWU02990.1"/>
    </source>
</evidence>
<name>A0A5C6ATE1_9BACT</name>
<dbReference type="AlphaFoldDB" id="A0A5C6ATE1"/>
<comment type="caution">
    <text evidence="1">The sequence shown here is derived from an EMBL/GenBank/DDBJ whole genome shotgun (WGS) entry which is preliminary data.</text>
</comment>
<protein>
    <submittedName>
        <fullName evidence="1">Uncharacterized protein</fullName>
    </submittedName>
</protein>
<accession>A0A5C6ATE1</accession>
<gene>
    <name evidence="1" type="ORF">Pla52n_40790</name>
</gene>
<dbReference type="OrthoDB" id="254871at2"/>
<evidence type="ECO:0000313" key="2">
    <source>
        <dbReference type="Proteomes" id="UP000320176"/>
    </source>
</evidence>